<gene>
    <name evidence="3" type="ORF">PG986_011285</name>
</gene>
<dbReference type="PANTHER" id="PTHR46411:SF4">
    <property type="entry name" value="AAA+ ATPASE DOMAIN-CONTAINING PROTEIN"/>
    <property type="match status" value="1"/>
</dbReference>
<feature type="compositionally biased region" description="Basic and acidic residues" evidence="1">
    <location>
        <begin position="7"/>
        <end position="19"/>
    </location>
</feature>
<dbReference type="GeneID" id="92080569"/>
<sequence length="429" mass="47694">MPQSDVVSKDAVADDEKGVPVDATETPSTDAAEKEANEAVLTCPACHQYLYPKRSKQVSPVAPESAVKSEGNDNVEAEKVLVTNTVDFRDIQDDCVERVPWPGTFDLLEARKDMVDDNLAFEVVTVLETSIPGEPRQNRIRSHPQGPPRGTSRAPFRIVSYYPSVSLEGTTVELPEPFALLAHHLSQLEDLIADSAGAPEPHTQAAEKKDLADQQLGSLLRFLKQPKYTSPIEEEIARNEKGFCTFRMLWYLFRPGGTVYLSRDGKLDALVISDVTVDVKILRPEAKSLQPYNISLWYLDFDGRHVGRAEESVSIRAFEGERLITSLKLFPVEYRDNSDGGETKRELEDLGKRWFSYLLGAQSHYTGEFVGPLGRKFDGRVFVDNAAYIEEKPATNPPRQPANPRPGPPRPTMPGPPPPLIVQVEADKT</sequence>
<dbReference type="Proteomes" id="UP001391051">
    <property type="component" value="Unassembled WGS sequence"/>
</dbReference>
<name>A0ABR1Q4L5_9PEZI</name>
<protein>
    <recommendedName>
        <fullName evidence="2">DUF7025 domain-containing protein</fullName>
    </recommendedName>
</protein>
<feature type="region of interest" description="Disordered" evidence="1">
    <location>
        <begin position="1"/>
        <end position="33"/>
    </location>
</feature>
<evidence type="ECO:0000313" key="4">
    <source>
        <dbReference type="Proteomes" id="UP001391051"/>
    </source>
</evidence>
<dbReference type="PANTHER" id="PTHR46411">
    <property type="entry name" value="FAMILY ATPASE, PUTATIVE-RELATED"/>
    <property type="match status" value="1"/>
</dbReference>
<feature type="domain" description="DUF7025" evidence="2">
    <location>
        <begin position="238"/>
        <end position="335"/>
    </location>
</feature>
<evidence type="ECO:0000256" key="1">
    <source>
        <dbReference type="SAM" id="MobiDB-lite"/>
    </source>
</evidence>
<comment type="caution">
    <text evidence="3">The sequence shown here is derived from an EMBL/GenBank/DDBJ whole genome shotgun (WGS) entry which is preliminary data.</text>
</comment>
<dbReference type="InterPro" id="IPR054289">
    <property type="entry name" value="DUF7025"/>
</dbReference>
<organism evidence="3 4">
    <name type="scientific">Apiospora aurea</name>
    <dbReference type="NCBI Taxonomy" id="335848"/>
    <lineage>
        <taxon>Eukaryota</taxon>
        <taxon>Fungi</taxon>
        <taxon>Dikarya</taxon>
        <taxon>Ascomycota</taxon>
        <taxon>Pezizomycotina</taxon>
        <taxon>Sordariomycetes</taxon>
        <taxon>Xylariomycetidae</taxon>
        <taxon>Amphisphaeriales</taxon>
        <taxon>Apiosporaceae</taxon>
        <taxon>Apiospora</taxon>
    </lineage>
</organism>
<feature type="region of interest" description="Disordered" evidence="1">
    <location>
        <begin position="134"/>
        <end position="153"/>
    </location>
</feature>
<evidence type="ECO:0000313" key="3">
    <source>
        <dbReference type="EMBL" id="KAK7946964.1"/>
    </source>
</evidence>
<feature type="compositionally biased region" description="Pro residues" evidence="1">
    <location>
        <begin position="395"/>
        <end position="420"/>
    </location>
</feature>
<feature type="region of interest" description="Disordered" evidence="1">
    <location>
        <begin position="390"/>
        <end position="429"/>
    </location>
</feature>
<evidence type="ECO:0000259" key="2">
    <source>
        <dbReference type="Pfam" id="PF22942"/>
    </source>
</evidence>
<dbReference type="RefSeq" id="XP_066696998.1">
    <property type="nucleotide sequence ID" value="XM_066847507.1"/>
</dbReference>
<reference evidence="3 4" key="1">
    <citation type="submission" date="2023-01" db="EMBL/GenBank/DDBJ databases">
        <title>Analysis of 21 Apiospora genomes using comparative genomics revels a genus with tremendous synthesis potential of carbohydrate active enzymes and secondary metabolites.</title>
        <authorList>
            <person name="Sorensen T."/>
        </authorList>
    </citation>
    <scope>NUCLEOTIDE SEQUENCE [LARGE SCALE GENOMIC DNA]</scope>
    <source>
        <strain evidence="3 4">CBS 24483</strain>
    </source>
</reference>
<accession>A0ABR1Q4L5</accession>
<dbReference type="EMBL" id="JAQQWE010000007">
    <property type="protein sequence ID" value="KAK7946964.1"/>
    <property type="molecule type" value="Genomic_DNA"/>
</dbReference>
<keyword evidence="4" id="KW-1185">Reference proteome</keyword>
<dbReference type="Pfam" id="PF22942">
    <property type="entry name" value="DUF7025"/>
    <property type="match status" value="1"/>
</dbReference>
<proteinExistence type="predicted"/>